<protein>
    <submittedName>
        <fullName evidence="1">Uncharacterized protein</fullName>
    </submittedName>
</protein>
<dbReference type="RefSeq" id="WP_030040234.1">
    <property type="nucleotide sequence ID" value="NZ_KL575597.1"/>
</dbReference>
<dbReference type="EMBL" id="LGUS01000174">
    <property type="protein sequence ID" value="KOG33269.1"/>
    <property type="molecule type" value="Genomic_DNA"/>
</dbReference>
<dbReference type="eggNOG" id="ENOG503293B">
    <property type="taxonomic scope" value="Bacteria"/>
</dbReference>
<dbReference type="OrthoDB" id="4350294at2"/>
<accession>A0A0L8L595</accession>
<dbReference type="PATRIC" id="fig|67356.5.peg.4903"/>
<reference evidence="2" key="1">
    <citation type="submission" date="2015-07" db="EMBL/GenBank/DDBJ databases">
        <authorList>
            <person name="Ju K.-S."/>
            <person name="Doroghazi J.R."/>
            <person name="Metcalf W.W."/>
        </authorList>
    </citation>
    <scope>NUCLEOTIDE SEQUENCE [LARGE SCALE GENOMIC DNA]</scope>
    <source>
        <strain evidence="2">NRRL 2290</strain>
    </source>
</reference>
<evidence type="ECO:0000313" key="1">
    <source>
        <dbReference type="EMBL" id="KOG33269.1"/>
    </source>
</evidence>
<sequence length="302" mass="33412">MGREVRRVPLDFDWPFNKIWDGFLSPDRFDEEKCPDCANGYSPRAQNLYDLWYGKIPFDLATTGSTPWGPDTPAIRTRAEQNIANAPEYYGSGEPAIVREARRLADLFNGSWSHHLAQEDVDALVAGERLHDFTHTWTRENGWQPKEPPVVPTAAQVNEWSLAGLAHDGINASVVIRARCEREGIDDTCPTCKGYASLEKYEGQRAEAEAWEPTEPPKGDGWQLWETVSEGSPISPVFAAAEELADWMSSPAYTWGAVKADSDRPSYESALSFVKSGWAPSFVSTAQTGVVSGVEWIGAQGD</sequence>
<dbReference type="STRING" id="67356.AQJ84_10980"/>
<dbReference type="Proteomes" id="UP000037251">
    <property type="component" value="Unassembled WGS sequence"/>
</dbReference>
<evidence type="ECO:0000313" key="2">
    <source>
        <dbReference type="Proteomes" id="UP000037251"/>
    </source>
</evidence>
<name>A0A0L8L595_9ACTN</name>
<organism evidence="1 2">
    <name type="scientific">Streptomyces resistomycificus</name>
    <dbReference type="NCBI Taxonomy" id="67356"/>
    <lineage>
        <taxon>Bacteria</taxon>
        <taxon>Bacillati</taxon>
        <taxon>Actinomycetota</taxon>
        <taxon>Actinomycetes</taxon>
        <taxon>Kitasatosporales</taxon>
        <taxon>Streptomycetaceae</taxon>
        <taxon>Streptomyces</taxon>
        <taxon>Streptomyces aurantiacus group</taxon>
    </lineage>
</organism>
<comment type="caution">
    <text evidence="1">The sequence shown here is derived from an EMBL/GenBank/DDBJ whole genome shotgun (WGS) entry which is preliminary data.</text>
</comment>
<keyword evidence="2" id="KW-1185">Reference proteome</keyword>
<dbReference type="AlphaFoldDB" id="A0A0L8L595"/>
<proteinExistence type="predicted"/>
<gene>
    <name evidence="1" type="ORF">ADK37_23030</name>
</gene>